<dbReference type="EMBL" id="LXQA010321249">
    <property type="protein sequence ID" value="MCI43718.1"/>
    <property type="molecule type" value="Genomic_DNA"/>
</dbReference>
<comment type="caution">
    <text evidence="1">The sequence shown here is derived from an EMBL/GenBank/DDBJ whole genome shotgun (WGS) entry which is preliminary data.</text>
</comment>
<organism evidence="1 2">
    <name type="scientific">Trifolium medium</name>
    <dbReference type="NCBI Taxonomy" id="97028"/>
    <lineage>
        <taxon>Eukaryota</taxon>
        <taxon>Viridiplantae</taxon>
        <taxon>Streptophyta</taxon>
        <taxon>Embryophyta</taxon>
        <taxon>Tracheophyta</taxon>
        <taxon>Spermatophyta</taxon>
        <taxon>Magnoliopsida</taxon>
        <taxon>eudicotyledons</taxon>
        <taxon>Gunneridae</taxon>
        <taxon>Pentapetalae</taxon>
        <taxon>rosids</taxon>
        <taxon>fabids</taxon>
        <taxon>Fabales</taxon>
        <taxon>Fabaceae</taxon>
        <taxon>Papilionoideae</taxon>
        <taxon>50 kb inversion clade</taxon>
        <taxon>NPAAA clade</taxon>
        <taxon>Hologalegina</taxon>
        <taxon>IRL clade</taxon>
        <taxon>Trifolieae</taxon>
        <taxon>Trifolium</taxon>
    </lineage>
</organism>
<dbReference type="InterPro" id="IPR045026">
    <property type="entry name" value="LIMYB"/>
</dbReference>
<evidence type="ECO:0000313" key="1">
    <source>
        <dbReference type="EMBL" id="MCI43718.1"/>
    </source>
</evidence>
<dbReference type="PANTHER" id="PTHR47584:SF14">
    <property type="entry name" value="L10-INTERACTING MYB DOMAIN-CONTAINING PROTEIN-LIKE"/>
    <property type="match status" value="1"/>
</dbReference>
<evidence type="ECO:0000313" key="2">
    <source>
        <dbReference type="Proteomes" id="UP000265520"/>
    </source>
</evidence>
<keyword evidence="2" id="KW-1185">Reference proteome</keyword>
<dbReference type="Proteomes" id="UP000265520">
    <property type="component" value="Unassembled WGS sequence"/>
</dbReference>
<dbReference type="PANTHER" id="PTHR47584">
    <property type="match status" value="1"/>
</dbReference>
<accession>A0A392S4F3</accession>
<protein>
    <submittedName>
        <fullName evidence="1">F-box protein</fullName>
    </submittedName>
</protein>
<name>A0A392S4F3_9FABA</name>
<feature type="non-terminal residue" evidence="1">
    <location>
        <position position="1"/>
    </location>
</feature>
<dbReference type="AlphaFoldDB" id="A0A392S4F3"/>
<proteinExistence type="predicted"/>
<reference evidence="1 2" key="1">
    <citation type="journal article" date="2018" name="Front. Plant Sci.">
        <title>Red Clover (Trifolium pratense) and Zigzag Clover (T. medium) - A Picture of Genomic Similarities and Differences.</title>
        <authorList>
            <person name="Dluhosova J."/>
            <person name="Istvanek J."/>
            <person name="Nedelnik J."/>
            <person name="Repkova J."/>
        </authorList>
    </citation>
    <scope>NUCLEOTIDE SEQUENCE [LARGE SCALE GENOMIC DNA]</scope>
    <source>
        <strain evidence="2">cv. 10/8</strain>
        <tissue evidence="1">Leaf</tissue>
    </source>
</reference>
<sequence>DRSVEATSRVSLDCSLAKRVAALEELEGISDDACGKALEKIISPDWREVFIAMSNERKRAWVLRL</sequence>